<name>E8LJW8_SUCHY</name>
<dbReference type="PANTHER" id="PTHR30015:SF7">
    <property type="entry name" value="TYPE IV METHYL-DIRECTED RESTRICTION ENZYME ECOKMRR"/>
    <property type="match status" value="1"/>
</dbReference>
<dbReference type="eggNOG" id="COG1715">
    <property type="taxonomic scope" value="Bacteria"/>
</dbReference>
<dbReference type="Pfam" id="PF04471">
    <property type="entry name" value="Mrr_cat"/>
    <property type="match status" value="1"/>
</dbReference>
<dbReference type="OrthoDB" id="9803736at2"/>
<dbReference type="RefSeq" id="WP_009143206.1">
    <property type="nucleotide sequence ID" value="NZ_GL830985.1"/>
</dbReference>
<dbReference type="GO" id="GO:0015666">
    <property type="term" value="F:restriction endodeoxyribonuclease activity"/>
    <property type="evidence" value="ECO:0007669"/>
    <property type="project" value="TreeGrafter"/>
</dbReference>
<reference evidence="3 4" key="1">
    <citation type="submission" date="2011-01" db="EMBL/GenBank/DDBJ databases">
        <authorList>
            <person name="Weinstock G."/>
            <person name="Sodergren E."/>
            <person name="Clifton S."/>
            <person name="Fulton L."/>
            <person name="Fulton B."/>
            <person name="Courtney L."/>
            <person name="Fronick C."/>
            <person name="Harrison M."/>
            <person name="Strong C."/>
            <person name="Farmer C."/>
            <person name="Delahaunty K."/>
            <person name="Markovic C."/>
            <person name="Hall O."/>
            <person name="Minx P."/>
            <person name="Tomlinson C."/>
            <person name="Mitreva M."/>
            <person name="Hou S."/>
            <person name="Chen J."/>
            <person name="Wollam A."/>
            <person name="Pepin K.H."/>
            <person name="Johnson M."/>
            <person name="Bhonagiri V."/>
            <person name="Zhang X."/>
            <person name="Suruliraj S."/>
            <person name="Warren W."/>
            <person name="Chinwalla A."/>
            <person name="Mardis E.R."/>
            <person name="Wilson R.K."/>
        </authorList>
    </citation>
    <scope>NUCLEOTIDE SEQUENCE [LARGE SCALE GENOMIC DNA]</scope>
    <source>
        <strain evidence="4">DSM 22608 / JCM 16073 / KCTC 15190 / YIT 12066</strain>
    </source>
</reference>
<evidence type="ECO:0000313" key="3">
    <source>
        <dbReference type="EMBL" id="EFY07198.1"/>
    </source>
</evidence>
<proteinExistence type="predicted"/>
<accession>E8LJW8</accession>
<dbReference type="Pfam" id="PF14338">
    <property type="entry name" value="Mrr_N"/>
    <property type="match status" value="1"/>
</dbReference>
<dbReference type="InterPro" id="IPR025745">
    <property type="entry name" value="Mrr-like_N_dom"/>
</dbReference>
<dbReference type="PANTHER" id="PTHR30015">
    <property type="entry name" value="MRR RESTRICTION SYSTEM PROTEIN"/>
    <property type="match status" value="1"/>
</dbReference>
<dbReference type="InterPro" id="IPR007560">
    <property type="entry name" value="Restrct_endonuc_IV_Mrr"/>
</dbReference>
<dbReference type="GO" id="GO:0009307">
    <property type="term" value="P:DNA restriction-modification system"/>
    <property type="evidence" value="ECO:0007669"/>
    <property type="project" value="InterPro"/>
</dbReference>
<feature type="domain" description="Restriction system protein Mrr-like N-terminal" evidence="2">
    <location>
        <begin position="6"/>
        <end position="89"/>
    </location>
</feature>
<feature type="domain" description="Restriction endonuclease type IV Mrr" evidence="1">
    <location>
        <begin position="162"/>
        <end position="278"/>
    </location>
</feature>
<gene>
    <name evidence="3" type="ORF">HMPREF9444_01004</name>
</gene>
<organism evidence="3 4">
    <name type="scientific">Succinatimonas hippei (strain DSM 22608 / JCM 16073 / KCTC 15190 / YIT 12066)</name>
    <dbReference type="NCBI Taxonomy" id="762983"/>
    <lineage>
        <taxon>Bacteria</taxon>
        <taxon>Pseudomonadati</taxon>
        <taxon>Pseudomonadota</taxon>
        <taxon>Gammaproteobacteria</taxon>
        <taxon>Aeromonadales</taxon>
        <taxon>Succinivibrionaceae</taxon>
        <taxon>Succinatimonas</taxon>
    </lineage>
</organism>
<dbReference type="GO" id="GO:0003677">
    <property type="term" value="F:DNA binding"/>
    <property type="evidence" value="ECO:0007669"/>
    <property type="project" value="InterPro"/>
</dbReference>
<dbReference type="SUPFAM" id="SSF52980">
    <property type="entry name" value="Restriction endonuclease-like"/>
    <property type="match status" value="1"/>
</dbReference>
<dbReference type="STRING" id="762983.HMPREF9444_01004"/>
<keyword evidence="3" id="KW-0540">Nuclease</keyword>
<dbReference type="Gene3D" id="3.40.1350.10">
    <property type="match status" value="1"/>
</dbReference>
<evidence type="ECO:0000259" key="1">
    <source>
        <dbReference type="Pfam" id="PF04471"/>
    </source>
</evidence>
<dbReference type="Proteomes" id="UP000018458">
    <property type="component" value="Unassembled WGS sequence"/>
</dbReference>
<dbReference type="InterPro" id="IPR011856">
    <property type="entry name" value="tRNA_endonuc-like_dom_sf"/>
</dbReference>
<keyword evidence="3" id="KW-0255">Endonuclease</keyword>
<dbReference type="EMBL" id="AEVO01000048">
    <property type="protein sequence ID" value="EFY07198.1"/>
    <property type="molecule type" value="Genomic_DNA"/>
</dbReference>
<evidence type="ECO:0000259" key="2">
    <source>
        <dbReference type="Pfam" id="PF14338"/>
    </source>
</evidence>
<comment type="caution">
    <text evidence="3">The sequence shown here is derived from an EMBL/GenBank/DDBJ whole genome shotgun (WGS) entry which is preliminary data.</text>
</comment>
<evidence type="ECO:0000313" key="4">
    <source>
        <dbReference type="Proteomes" id="UP000018458"/>
    </source>
</evidence>
<keyword evidence="4" id="KW-1185">Reference proteome</keyword>
<dbReference type="HOGENOM" id="CLU_063822_2_0_6"/>
<dbReference type="InterPro" id="IPR052906">
    <property type="entry name" value="Type_IV_Methyl-Rstrct_Enzyme"/>
</dbReference>
<dbReference type="AlphaFoldDB" id="E8LJW8"/>
<dbReference type="InterPro" id="IPR011335">
    <property type="entry name" value="Restrct_endonuc-II-like"/>
</dbReference>
<keyword evidence="3" id="KW-0378">Hydrolase</keyword>
<sequence length="306" mass="34360">MTIPSYQECMKPILSFLSDKKEHTVKEIDEHIAFVFNLSDEEKQQKLPSGGAFLYKSRSNWARVYLSKAGLILKPKKAVFKISDEGIKLNAGSSVTNIDKDILMRYNSFKEFIEVSRVHKEKASHPNVTVESTHEDTPDITFEASFNQINSALADDLITEMKNINNYQFEQLVLDLLKAVGYGVDGEIRVTQKSRDNGIDGIISEDKLGFSKIYVQIKKYAVDNKVSRPELQTFVGAIAGLDGKGLFVTLSDFTEGAKEYAKSQHLVLINGQTLAKLMIEHNFGVSVKKVYEIKVIDSDLFADYAN</sequence>
<protein>
    <submittedName>
        <fullName evidence="3">Restriction endonuclease</fullName>
    </submittedName>
</protein>